<evidence type="ECO:0000313" key="4">
    <source>
        <dbReference type="EMBL" id="SEJ45183.1"/>
    </source>
</evidence>
<dbReference type="InterPro" id="IPR001611">
    <property type="entry name" value="Leu-rich_rpt"/>
</dbReference>
<evidence type="ECO:0000256" key="1">
    <source>
        <dbReference type="ARBA" id="ARBA00022614"/>
    </source>
</evidence>
<name>A0A1H6YV66_9BACT</name>
<dbReference type="SUPFAM" id="SSF52058">
    <property type="entry name" value="L domain-like"/>
    <property type="match status" value="2"/>
</dbReference>
<evidence type="ECO:0000313" key="5">
    <source>
        <dbReference type="Proteomes" id="UP000199403"/>
    </source>
</evidence>
<dbReference type="PANTHER" id="PTHR46652:SF3">
    <property type="entry name" value="LEUCINE-RICH REPEAT-CONTAINING PROTEIN 9"/>
    <property type="match status" value="1"/>
</dbReference>
<dbReference type="STRING" id="1416801.SAMN05192553_10412"/>
<protein>
    <recommendedName>
        <fullName evidence="6">Leucine-rich repeat (LRR) protein</fullName>
    </recommendedName>
</protein>
<evidence type="ECO:0000256" key="2">
    <source>
        <dbReference type="ARBA" id="ARBA00022737"/>
    </source>
</evidence>
<dbReference type="AlphaFoldDB" id="A0A1H6YV66"/>
<reference evidence="5" key="1">
    <citation type="submission" date="2016-10" db="EMBL/GenBank/DDBJ databases">
        <authorList>
            <person name="Varghese N."/>
            <person name="Submissions S."/>
        </authorList>
    </citation>
    <scope>NUCLEOTIDE SEQUENCE [LARGE SCALE GENOMIC DNA]</scope>
    <source>
        <strain evidence="5">IBRC-M 10761</strain>
    </source>
</reference>
<keyword evidence="5" id="KW-1185">Reference proteome</keyword>
<keyword evidence="3" id="KW-0812">Transmembrane</keyword>
<dbReference type="EMBL" id="FNZH01000004">
    <property type="protein sequence ID" value="SEJ45183.1"/>
    <property type="molecule type" value="Genomic_DNA"/>
</dbReference>
<proteinExistence type="predicted"/>
<keyword evidence="2" id="KW-0677">Repeat</keyword>
<evidence type="ECO:0008006" key="6">
    <source>
        <dbReference type="Google" id="ProtNLM"/>
    </source>
</evidence>
<evidence type="ECO:0000256" key="3">
    <source>
        <dbReference type="SAM" id="Phobius"/>
    </source>
</evidence>
<accession>A0A1H6YV66</accession>
<dbReference type="PANTHER" id="PTHR46652">
    <property type="entry name" value="LEUCINE-RICH REPEAT AND IQ DOMAIN-CONTAINING PROTEIN 1-RELATED"/>
    <property type="match status" value="1"/>
</dbReference>
<keyword evidence="3" id="KW-1133">Transmembrane helix</keyword>
<dbReference type="InterPro" id="IPR050836">
    <property type="entry name" value="SDS22/Internalin_LRR"/>
</dbReference>
<keyword evidence="3" id="KW-0472">Membrane</keyword>
<gene>
    <name evidence="4" type="ORF">SAMN05192553_10412</name>
</gene>
<dbReference type="PROSITE" id="PS51450">
    <property type="entry name" value="LRR"/>
    <property type="match status" value="2"/>
</dbReference>
<sequence length="826" mass="94768">MEIGKLYWIIFMIGIRSISSLLLLFFYSQVAFTQDLGEYSKQEIKDFSQQAEDQVRFLQYFLNTVGSSETSARDKDVIIRESYKKIFRDEQVQVEDDLLTDRKVITNKNIVSYLKDIEFFFKDAAFEFKVKEITPKLNDQEELFFEISLDRTLTALGLNDEPIENTQARYIEINLDRDSNELKIASMYTTKLSRDEELLEWWSTLSLEWETLLREKFGVQGDSVTIDELYKISALDTLDLSGNRLLVDLSPIQVFRDLKYVDISHTRIEELAPISNVTFLSYLNIAHTPTADIQFIKYSDKLTHLDISGTAVNNIEELSSLKNLQVFNAAQAPLSGFSVLENFTDLRHLNLEESGFNNIENIQSLVRLKTLNLKGNYLINFGFLSELKALEEINLEETNILDLSPLSTLPELWRVNINGTEVSQLTPLHASRSVKRIYADRTSISESAAEEFSRANRGILLIHNVENLQTWWETLPNGWNQVFIQKFPNLGRGKPSIEELTGLVNIDSLVLDDSNIVNLRPALKFKNAVFISFKNTQVEDLSPLAEMKSLLHIQGSYSDVKNLRALQELRGLRKISFESTQVGSVEPLKPLQSLEFINLDHTEVADWEIQELARLLPEATIVFRTEALNRWWEGLDEGWRELLTAHFELTTDPPTNELHHMTAAAAFSIEDVAISHLEPLLVFFNLKKLRVKGVPLQDPSAISRLELLEQLELVETPFRDLSILAPLSYLEELDLSNTAVEDLQPLSDLGRLKRLNLSGTNIRNLKGLEMLYDLRFLDIASTGVRSLNPISHMINLERLVCYNTRISSRNIEKIQEELPNCEVRYY</sequence>
<feature type="transmembrane region" description="Helical" evidence="3">
    <location>
        <begin position="7"/>
        <end position="27"/>
    </location>
</feature>
<dbReference type="Gene3D" id="3.80.10.10">
    <property type="entry name" value="Ribonuclease Inhibitor"/>
    <property type="match status" value="3"/>
</dbReference>
<dbReference type="InterPro" id="IPR032675">
    <property type="entry name" value="LRR_dom_sf"/>
</dbReference>
<dbReference type="Proteomes" id="UP000199403">
    <property type="component" value="Unassembled WGS sequence"/>
</dbReference>
<keyword evidence="1" id="KW-0433">Leucine-rich repeat</keyword>
<organism evidence="4 5">
    <name type="scientific">Cyclobacterium xiamenense</name>
    <dbReference type="NCBI Taxonomy" id="1297121"/>
    <lineage>
        <taxon>Bacteria</taxon>
        <taxon>Pseudomonadati</taxon>
        <taxon>Bacteroidota</taxon>
        <taxon>Cytophagia</taxon>
        <taxon>Cytophagales</taxon>
        <taxon>Cyclobacteriaceae</taxon>
        <taxon>Cyclobacterium</taxon>
    </lineage>
</organism>